<proteinExistence type="predicted"/>
<evidence type="ECO:0000313" key="4">
    <source>
        <dbReference type="Proteomes" id="UP001152797"/>
    </source>
</evidence>
<keyword evidence="1" id="KW-0732">Signal</keyword>
<name>A0A9P1FIC5_9DINO</name>
<feature type="chain" id="PRO_5043272033" evidence="1">
    <location>
        <begin position="17"/>
        <end position="311"/>
    </location>
</feature>
<organism evidence="2">
    <name type="scientific">Cladocopium goreaui</name>
    <dbReference type="NCBI Taxonomy" id="2562237"/>
    <lineage>
        <taxon>Eukaryota</taxon>
        <taxon>Sar</taxon>
        <taxon>Alveolata</taxon>
        <taxon>Dinophyceae</taxon>
        <taxon>Suessiales</taxon>
        <taxon>Symbiodiniaceae</taxon>
        <taxon>Cladocopium</taxon>
    </lineage>
</organism>
<evidence type="ECO:0000313" key="3">
    <source>
        <dbReference type="EMBL" id="CAL1130451.1"/>
    </source>
</evidence>
<dbReference type="EMBL" id="CAMXCT030000319">
    <property type="protein sequence ID" value="CAL4764388.1"/>
    <property type="molecule type" value="Genomic_DNA"/>
</dbReference>
<reference evidence="2" key="1">
    <citation type="submission" date="2022-10" db="EMBL/GenBank/DDBJ databases">
        <authorList>
            <person name="Chen Y."/>
            <person name="Dougan E. K."/>
            <person name="Chan C."/>
            <person name="Rhodes N."/>
            <person name="Thang M."/>
        </authorList>
    </citation>
    <scope>NUCLEOTIDE SEQUENCE</scope>
</reference>
<evidence type="ECO:0000313" key="2">
    <source>
        <dbReference type="EMBL" id="CAI3977076.1"/>
    </source>
</evidence>
<reference evidence="3" key="2">
    <citation type="submission" date="2024-04" db="EMBL/GenBank/DDBJ databases">
        <authorList>
            <person name="Chen Y."/>
            <person name="Shah S."/>
            <person name="Dougan E. K."/>
            <person name="Thang M."/>
            <person name="Chan C."/>
        </authorList>
    </citation>
    <scope>NUCLEOTIDE SEQUENCE [LARGE SCALE GENOMIC DNA]</scope>
</reference>
<evidence type="ECO:0000256" key="1">
    <source>
        <dbReference type="SAM" id="SignalP"/>
    </source>
</evidence>
<accession>A0A9P1FIC5</accession>
<comment type="caution">
    <text evidence="2">The sequence shown here is derived from an EMBL/GenBank/DDBJ whole genome shotgun (WGS) entry which is preliminary data.</text>
</comment>
<protein>
    <submittedName>
        <fullName evidence="2">Uncharacterized protein</fullName>
    </submittedName>
</protein>
<dbReference type="Proteomes" id="UP001152797">
    <property type="component" value="Unassembled WGS sequence"/>
</dbReference>
<feature type="signal peptide" evidence="1">
    <location>
        <begin position="1"/>
        <end position="16"/>
    </location>
</feature>
<gene>
    <name evidence="2" type="ORF">C1SCF055_LOCUS5249</name>
</gene>
<keyword evidence="4" id="KW-1185">Reference proteome</keyword>
<sequence>MTGIALGVCMPRFALAVVSTASASLSPDANYLPCMLQLDVSMTDRCGRLLEERCDPSANFPCSNNCPIHTHGADCYRPIPEVMAEHPGVDGYCYFNATAFWLVYPGQMTMVEAANDAIKTIRGADYQGDSRGMPIHYRLADDAGEASEEITIWSHMDSAHYLYDDLYGYSLGVLQGQGLDTQQMFNSTSWTARSQEMCAHIQRTYQFSKEELVLADALDGNQALAVRTSCAAGLPAPGSTVQSVLDMAGWRSPTSCRPISRRDFAKHHYVKCSLGFRNSAMDMAYLHSRACLLEGNRIGHLSECPYSPDLT</sequence>
<dbReference type="OrthoDB" id="408210at2759"/>
<dbReference type="AlphaFoldDB" id="A0A9P1FIC5"/>
<dbReference type="EMBL" id="CAMXCT020000319">
    <property type="protein sequence ID" value="CAL1130451.1"/>
    <property type="molecule type" value="Genomic_DNA"/>
</dbReference>
<dbReference type="EMBL" id="CAMXCT010000319">
    <property type="protein sequence ID" value="CAI3977076.1"/>
    <property type="molecule type" value="Genomic_DNA"/>
</dbReference>